<dbReference type="Proteomes" id="UP000283895">
    <property type="component" value="Unassembled WGS sequence"/>
</dbReference>
<sequence>MPYIRFGLSKPADLVVPSAIPLSLKRPKVDGITLDSLKSLAQETTLCVYLAHNDLVPRTILQSLSAAVANQSLKPIDVKLELLGLYRGKGSRILQGAELRTPPSPPSYDELGESPAPYSSKTRAAKACNSRKRPRVNSSDLSEDEPDKNRADRQNKPAISPGAYVEKRSAYDDLLRFQDDFVRFRDEFQQMKTRVRELELDSQQMRAELATTKKTATVTDSQEIAETTKESPTPSQHMRTRLGVYSKAEVEDLVYDGTLDTIAREGLCNQADIAAQFEEFEDNFDGCTKSEVETKLEMEKAQDTEHLAKELEDYFCDNDDVEAILDREMRNVYTKDEVDTRLYEVQQSCEGINRIETEDLILDARHDLEKDLVDEISVAKADLRKWTQNVVRLEMLGMKTTVRKAVRVRMQKRRLSHMTHWRKFHRERMIVLPTVLSTSAATLASSTASLASPTAESTQESPPS</sequence>
<evidence type="ECO:0000256" key="1">
    <source>
        <dbReference type="SAM" id="MobiDB-lite"/>
    </source>
</evidence>
<feature type="region of interest" description="Disordered" evidence="1">
    <location>
        <begin position="96"/>
        <end position="164"/>
    </location>
</feature>
<dbReference type="EMBL" id="LKEA01000005">
    <property type="protein sequence ID" value="ROW08915.1"/>
    <property type="molecule type" value="Genomic_DNA"/>
</dbReference>
<keyword evidence="3" id="KW-1185">Reference proteome</keyword>
<feature type="compositionally biased region" description="Polar residues" evidence="1">
    <location>
        <begin position="213"/>
        <end position="237"/>
    </location>
</feature>
<evidence type="ECO:0000313" key="2">
    <source>
        <dbReference type="EMBL" id="ROW08915.1"/>
    </source>
</evidence>
<feature type="region of interest" description="Disordered" evidence="1">
    <location>
        <begin position="213"/>
        <end position="238"/>
    </location>
</feature>
<gene>
    <name evidence="2" type="ORF">VMCG_02732</name>
</gene>
<evidence type="ECO:0000313" key="3">
    <source>
        <dbReference type="Proteomes" id="UP000283895"/>
    </source>
</evidence>
<protein>
    <submittedName>
        <fullName evidence="2">Uncharacterized protein</fullName>
    </submittedName>
</protein>
<accession>A0A423WZL0</accession>
<comment type="caution">
    <text evidence="2">The sequence shown here is derived from an EMBL/GenBank/DDBJ whole genome shotgun (WGS) entry which is preliminary data.</text>
</comment>
<dbReference type="AlphaFoldDB" id="A0A423WZL0"/>
<reference evidence="2 3" key="1">
    <citation type="submission" date="2015-09" db="EMBL/GenBank/DDBJ databases">
        <title>Host preference determinants of Valsa canker pathogens revealed by comparative genomics.</title>
        <authorList>
            <person name="Yin Z."/>
            <person name="Huang L."/>
        </authorList>
    </citation>
    <scope>NUCLEOTIDE SEQUENCE [LARGE SCALE GENOMIC DNA]</scope>
    <source>
        <strain evidence="2 3">03-1</strain>
    </source>
</reference>
<name>A0A423WZL0_9PEZI</name>
<dbReference type="STRING" id="356882.A0A423WZL0"/>
<dbReference type="OrthoDB" id="10472926at2759"/>
<proteinExistence type="predicted"/>
<organism evidence="2 3">
    <name type="scientific">Cytospora schulzeri</name>
    <dbReference type="NCBI Taxonomy" id="448051"/>
    <lineage>
        <taxon>Eukaryota</taxon>
        <taxon>Fungi</taxon>
        <taxon>Dikarya</taxon>
        <taxon>Ascomycota</taxon>
        <taxon>Pezizomycotina</taxon>
        <taxon>Sordariomycetes</taxon>
        <taxon>Sordariomycetidae</taxon>
        <taxon>Diaporthales</taxon>
        <taxon>Cytosporaceae</taxon>
        <taxon>Cytospora</taxon>
    </lineage>
</organism>